<feature type="binding site" description="axial binding residue" evidence="19">
    <location>
        <position position="197"/>
    </location>
    <ligand>
        <name>heme c</name>
        <dbReference type="ChEBI" id="CHEBI:61717"/>
        <label>2</label>
    </ligand>
    <ligandPart>
        <name>Fe</name>
        <dbReference type="ChEBI" id="CHEBI:18248"/>
    </ligandPart>
</feature>
<dbReference type="InterPro" id="IPR009152">
    <property type="entry name" value="bc1_cytC-su"/>
</dbReference>
<dbReference type="Proteomes" id="UP000305792">
    <property type="component" value="Unassembled WGS sequence"/>
</dbReference>
<feature type="compositionally biased region" description="Basic and acidic residues" evidence="20">
    <location>
        <begin position="10"/>
        <end position="29"/>
    </location>
</feature>
<keyword evidence="15 17" id="KW-0472">Membrane</keyword>
<keyword evidence="14 17" id="KW-0408">Iron</keyword>
<evidence type="ECO:0000256" key="11">
    <source>
        <dbReference type="ARBA" id="ARBA00022967"/>
    </source>
</evidence>
<gene>
    <name evidence="22" type="ORF">E9998_15170</name>
</gene>
<dbReference type="Gene3D" id="1.10.760.10">
    <property type="entry name" value="Cytochrome c-like domain"/>
    <property type="match status" value="2"/>
</dbReference>
<evidence type="ECO:0000256" key="12">
    <source>
        <dbReference type="ARBA" id="ARBA00022982"/>
    </source>
</evidence>
<evidence type="ECO:0000256" key="8">
    <source>
        <dbReference type="ARBA" id="ARBA00022692"/>
    </source>
</evidence>
<feature type="binding site" description="axial binding residue" evidence="19">
    <location>
        <position position="100"/>
    </location>
    <ligand>
        <name>heme c</name>
        <dbReference type="ChEBI" id="CHEBI:61717"/>
        <label>1</label>
    </ligand>
    <ligandPart>
        <name>Fe</name>
        <dbReference type="ChEBI" id="CHEBI:18248"/>
    </ligandPart>
</feature>
<proteinExistence type="predicted"/>
<dbReference type="GO" id="GO:0005886">
    <property type="term" value="C:plasma membrane"/>
    <property type="evidence" value="ECO:0007669"/>
    <property type="project" value="UniProtKB-SubCell"/>
</dbReference>
<dbReference type="PIRSF" id="PIRSF000007">
    <property type="entry name" value="Ubiq_cycred_cyc"/>
    <property type="match status" value="1"/>
</dbReference>
<dbReference type="AlphaFoldDB" id="A0A4S8PFW9"/>
<feature type="binding site" description="covalent" evidence="18">
    <location>
        <position position="196"/>
    </location>
    <ligand>
        <name>heme c</name>
        <dbReference type="ChEBI" id="CHEBI:61717"/>
        <label>2</label>
    </ligand>
</feature>
<dbReference type="InterPro" id="IPR050597">
    <property type="entry name" value="Cytochrome_c_Oxidase_Subunit"/>
</dbReference>
<dbReference type="EC" id="7.1.1.8" evidence="2 17"/>
<dbReference type="InterPro" id="IPR036909">
    <property type="entry name" value="Cyt_c-like_dom_sf"/>
</dbReference>
<evidence type="ECO:0000256" key="17">
    <source>
        <dbReference type="PIRNR" id="PIRNR000007"/>
    </source>
</evidence>
<evidence type="ECO:0000256" key="14">
    <source>
        <dbReference type="ARBA" id="ARBA00023004"/>
    </source>
</evidence>
<comment type="subcellular location">
    <subcellularLocation>
        <location evidence="1 17">Cell membrane</location>
        <topology evidence="1 17">Multi-pass membrane protein</topology>
    </subcellularLocation>
</comment>
<dbReference type="Pfam" id="PF13442">
    <property type="entry name" value="Cytochrome_CBB3"/>
    <property type="match status" value="2"/>
</dbReference>
<keyword evidence="9 17" id="KW-0479">Metal-binding</keyword>
<comment type="PTM">
    <text evidence="18">Binds 2 heme c groups covalently per subunit.</text>
</comment>
<evidence type="ECO:0000256" key="15">
    <source>
        <dbReference type="ARBA" id="ARBA00023136"/>
    </source>
</evidence>
<keyword evidence="23" id="KW-1185">Reference proteome</keyword>
<comment type="catalytic activity">
    <reaction evidence="16 17">
        <text>a quinol + 2 Fe(III)-[cytochrome c](out) = a quinone + 2 Fe(II)-[cytochrome c](out) + 2 H(+)(out)</text>
        <dbReference type="Rhea" id="RHEA:11484"/>
        <dbReference type="Rhea" id="RHEA-COMP:10350"/>
        <dbReference type="Rhea" id="RHEA-COMP:14399"/>
        <dbReference type="ChEBI" id="CHEBI:15378"/>
        <dbReference type="ChEBI" id="CHEBI:24646"/>
        <dbReference type="ChEBI" id="CHEBI:29033"/>
        <dbReference type="ChEBI" id="CHEBI:29034"/>
        <dbReference type="ChEBI" id="CHEBI:132124"/>
        <dbReference type="EC" id="7.1.1.8"/>
    </reaction>
</comment>
<comment type="caution">
    <text evidence="22">The sequence shown here is derived from an EMBL/GenBank/DDBJ whole genome shotgun (WGS) entry which is preliminary data.</text>
</comment>
<evidence type="ECO:0000259" key="21">
    <source>
        <dbReference type="PROSITE" id="PS51007"/>
    </source>
</evidence>
<evidence type="ECO:0000256" key="9">
    <source>
        <dbReference type="ARBA" id="ARBA00022723"/>
    </source>
</evidence>
<evidence type="ECO:0000256" key="19">
    <source>
        <dbReference type="PIRSR" id="PIRSR000007-51"/>
    </source>
</evidence>
<evidence type="ECO:0000256" key="6">
    <source>
        <dbReference type="ARBA" id="ARBA00022617"/>
    </source>
</evidence>
<evidence type="ECO:0000256" key="13">
    <source>
        <dbReference type="ARBA" id="ARBA00022989"/>
    </source>
</evidence>
<keyword evidence="11 17" id="KW-1278">Translocase</keyword>
<organism evidence="22 23">
    <name type="scientific">Glycomyces paridis</name>
    <dbReference type="NCBI Taxonomy" id="2126555"/>
    <lineage>
        <taxon>Bacteria</taxon>
        <taxon>Bacillati</taxon>
        <taxon>Actinomycetota</taxon>
        <taxon>Actinomycetes</taxon>
        <taxon>Glycomycetales</taxon>
        <taxon>Glycomycetaceae</taxon>
        <taxon>Glycomyces</taxon>
    </lineage>
</organism>
<evidence type="ECO:0000256" key="5">
    <source>
        <dbReference type="ARBA" id="ARBA00022475"/>
    </source>
</evidence>
<dbReference type="EMBL" id="STGX01000011">
    <property type="protein sequence ID" value="THV27204.1"/>
    <property type="molecule type" value="Genomic_DNA"/>
</dbReference>
<keyword evidence="4 17" id="KW-0813">Transport</keyword>
<evidence type="ECO:0000256" key="2">
    <source>
        <dbReference type="ARBA" id="ARBA00012951"/>
    </source>
</evidence>
<evidence type="ECO:0000256" key="7">
    <source>
        <dbReference type="ARBA" id="ARBA00022660"/>
    </source>
</evidence>
<feature type="binding site" description="covalent" evidence="18">
    <location>
        <position position="99"/>
    </location>
    <ligand>
        <name>heme c</name>
        <dbReference type="ChEBI" id="CHEBI:61717"/>
        <label>1</label>
    </ligand>
</feature>
<comment type="subunit">
    <text evidence="17">The cytochrome bc1 complex is composed of a cytochrome b (QcrB), the Rieske iron-sulfur protein (QcrA) and a diheme cytochrome c (QcrC) subunit.</text>
</comment>
<evidence type="ECO:0000256" key="3">
    <source>
        <dbReference type="ARBA" id="ARBA00017819"/>
    </source>
</evidence>
<evidence type="ECO:0000313" key="22">
    <source>
        <dbReference type="EMBL" id="THV27204.1"/>
    </source>
</evidence>
<keyword evidence="5 17" id="KW-1003">Cell membrane</keyword>
<evidence type="ECO:0000256" key="1">
    <source>
        <dbReference type="ARBA" id="ARBA00004651"/>
    </source>
</evidence>
<feature type="binding site" description="covalent" evidence="18">
    <location>
        <position position="96"/>
    </location>
    <ligand>
        <name>heme c</name>
        <dbReference type="ChEBI" id="CHEBI:61717"/>
        <label>1</label>
    </ligand>
</feature>
<evidence type="ECO:0000256" key="20">
    <source>
        <dbReference type="SAM" id="MobiDB-lite"/>
    </source>
</evidence>
<protein>
    <recommendedName>
        <fullName evidence="3 17">Cytochrome bc1 complex cytochrome c subunit</fullName>
        <ecNumber evidence="2 17">7.1.1.8</ecNumber>
    </recommendedName>
</protein>
<dbReference type="PANTHER" id="PTHR33751:SF13">
    <property type="entry name" value="CYTOCHROME BC1 COMPLEX CYTOCHROME C SUBUNIT"/>
    <property type="match status" value="1"/>
</dbReference>
<keyword evidence="12 17" id="KW-0249">Electron transport</keyword>
<keyword evidence="13 17" id="KW-1133">Transmembrane helix</keyword>
<evidence type="ECO:0000256" key="16">
    <source>
        <dbReference type="ARBA" id="ARBA00029351"/>
    </source>
</evidence>
<accession>A0A4S8PFW9</accession>
<sequence>MRRPPPGGGRRPDKDRTGPRPVRELDKGEATTVAASAKRRRGWRKRLGALARFTGALVIVGGLYSVFSPGLYAQESEAGAIDADAVKGQELYDTSCITCHGDNGEGVEGRGPSLIGVGSAAVEFQVNTGRMPMAAQGAQAPDSDYPVFTEEEAEWLGAYIEYLGGGDVVPDDLDALVAAGTVGEGGELYRVNCSSCHGFSGGGGALSSGAHAPSLSGVTNEELYQAMLTGPQNMPVFADNQLTPEQKADLIAYVQFIVNDDRDPGGVFNLGRFGPSTEGLAIFLVGMTALLLTTLWIAGKS</sequence>
<feature type="binding site" description="covalent" evidence="18">
    <location>
        <position position="193"/>
    </location>
    <ligand>
        <name>heme c</name>
        <dbReference type="ChEBI" id="CHEBI:61717"/>
        <label>2</label>
    </ligand>
</feature>
<dbReference type="InterPro" id="IPR009056">
    <property type="entry name" value="Cyt_c-like_dom"/>
</dbReference>
<evidence type="ECO:0000256" key="18">
    <source>
        <dbReference type="PIRSR" id="PIRSR000007-50"/>
    </source>
</evidence>
<dbReference type="GO" id="GO:0008121">
    <property type="term" value="F:quinol-cytochrome-c reductase activity"/>
    <property type="evidence" value="ECO:0007669"/>
    <property type="project" value="UniProtKB-UniRule"/>
</dbReference>
<keyword evidence="8 17" id="KW-0812">Transmembrane</keyword>
<dbReference type="OrthoDB" id="9811281at2"/>
<dbReference type="GO" id="GO:0005506">
    <property type="term" value="F:iron ion binding"/>
    <property type="evidence" value="ECO:0007669"/>
    <property type="project" value="UniProtKB-UniRule"/>
</dbReference>
<evidence type="ECO:0000313" key="23">
    <source>
        <dbReference type="Proteomes" id="UP000305792"/>
    </source>
</evidence>
<dbReference type="PANTHER" id="PTHR33751">
    <property type="entry name" value="CBB3-TYPE CYTOCHROME C OXIDASE SUBUNIT FIXP"/>
    <property type="match status" value="1"/>
</dbReference>
<dbReference type="PROSITE" id="PS51007">
    <property type="entry name" value="CYTC"/>
    <property type="match status" value="1"/>
</dbReference>
<feature type="transmembrane region" description="Helical" evidence="17">
    <location>
        <begin position="47"/>
        <end position="67"/>
    </location>
</feature>
<feature type="domain" description="Cytochrome c" evidence="21">
    <location>
        <begin position="83"/>
        <end position="258"/>
    </location>
</feature>
<keyword evidence="7 17" id="KW-0679">Respiratory chain</keyword>
<feature type="region of interest" description="Disordered" evidence="20">
    <location>
        <begin position="1"/>
        <end position="37"/>
    </location>
</feature>
<name>A0A4S8PFW9_9ACTN</name>
<reference evidence="22 23" key="1">
    <citation type="journal article" date="2018" name="Int. J. Syst. Evol. Microbiol.">
        <title>Glycomyces paridis sp. nov., isolated from the medicinal plant Paris polyphylla.</title>
        <authorList>
            <person name="Fang X.M."/>
            <person name="Bai J.L."/>
            <person name="Su J."/>
            <person name="Zhao L.L."/>
            <person name="Liu H.Y."/>
            <person name="Ma B.P."/>
            <person name="Zhang Y.Q."/>
            <person name="Yu L.Y."/>
        </authorList>
    </citation>
    <scope>NUCLEOTIDE SEQUENCE [LARGE SCALE GENOMIC DNA]</scope>
    <source>
        <strain evidence="22 23">CPCC 204357</strain>
    </source>
</reference>
<evidence type="ECO:0000256" key="4">
    <source>
        <dbReference type="ARBA" id="ARBA00022448"/>
    </source>
</evidence>
<feature type="transmembrane region" description="Helical" evidence="17">
    <location>
        <begin position="279"/>
        <end position="298"/>
    </location>
</feature>
<keyword evidence="10" id="KW-0677">Repeat</keyword>
<evidence type="ECO:0000256" key="10">
    <source>
        <dbReference type="ARBA" id="ARBA00022737"/>
    </source>
</evidence>
<dbReference type="GO" id="GO:0020037">
    <property type="term" value="F:heme binding"/>
    <property type="evidence" value="ECO:0007669"/>
    <property type="project" value="UniProtKB-UniRule"/>
</dbReference>
<keyword evidence="6 17" id="KW-0349">Heme</keyword>
<dbReference type="SUPFAM" id="SSF46626">
    <property type="entry name" value="Cytochrome c"/>
    <property type="match status" value="2"/>
</dbReference>